<feature type="compositionally biased region" description="Basic and acidic residues" evidence="2">
    <location>
        <begin position="475"/>
        <end position="485"/>
    </location>
</feature>
<feature type="region of interest" description="Disordered" evidence="2">
    <location>
        <begin position="276"/>
        <end position="311"/>
    </location>
</feature>
<feature type="compositionally biased region" description="Low complexity" evidence="2">
    <location>
        <begin position="89"/>
        <end position="104"/>
    </location>
</feature>
<keyword evidence="1" id="KW-0175">Coiled coil</keyword>
<dbReference type="GO" id="GO:0003729">
    <property type="term" value="F:mRNA binding"/>
    <property type="evidence" value="ECO:0007669"/>
    <property type="project" value="TreeGrafter"/>
</dbReference>
<feature type="region of interest" description="Disordered" evidence="2">
    <location>
        <begin position="1"/>
        <end position="107"/>
    </location>
</feature>
<feature type="compositionally biased region" description="Low complexity" evidence="2">
    <location>
        <begin position="386"/>
        <end position="401"/>
    </location>
</feature>
<protein>
    <recommendedName>
        <fullName evidence="5">Nuclear segregation protein Bfr1</fullName>
    </recommendedName>
</protein>
<keyword evidence="4" id="KW-1185">Reference proteome</keyword>
<feature type="compositionally biased region" description="Basic and acidic residues" evidence="2">
    <location>
        <begin position="21"/>
        <end position="67"/>
    </location>
</feature>
<evidence type="ECO:0000313" key="4">
    <source>
        <dbReference type="Proteomes" id="UP000309340"/>
    </source>
</evidence>
<dbReference type="GO" id="GO:0042175">
    <property type="term" value="C:nuclear outer membrane-endoplasmic reticulum membrane network"/>
    <property type="evidence" value="ECO:0007669"/>
    <property type="project" value="TreeGrafter"/>
</dbReference>
<dbReference type="InterPro" id="IPR039604">
    <property type="entry name" value="Bfr1"/>
</dbReference>
<feature type="region of interest" description="Disordered" evidence="2">
    <location>
        <begin position="325"/>
        <end position="406"/>
    </location>
</feature>
<organism evidence="3 4">
    <name type="scientific">Friedmanniomyces simplex</name>
    <dbReference type="NCBI Taxonomy" id="329884"/>
    <lineage>
        <taxon>Eukaryota</taxon>
        <taxon>Fungi</taxon>
        <taxon>Dikarya</taxon>
        <taxon>Ascomycota</taxon>
        <taxon>Pezizomycotina</taxon>
        <taxon>Dothideomycetes</taxon>
        <taxon>Dothideomycetidae</taxon>
        <taxon>Mycosphaerellales</taxon>
        <taxon>Teratosphaeriaceae</taxon>
        <taxon>Friedmanniomyces</taxon>
    </lineage>
</organism>
<accession>A0A4U0XDV0</accession>
<dbReference type="GO" id="GO:1990904">
    <property type="term" value="C:ribonucleoprotein complex"/>
    <property type="evidence" value="ECO:0007669"/>
    <property type="project" value="TreeGrafter"/>
</dbReference>
<feature type="compositionally biased region" description="Basic and acidic residues" evidence="2">
    <location>
        <begin position="276"/>
        <end position="291"/>
    </location>
</feature>
<dbReference type="GO" id="GO:0005783">
    <property type="term" value="C:endoplasmic reticulum"/>
    <property type="evidence" value="ECO:0007669"/>
    <property type="project" value="TreeGrafter"/>
</dbReference>
<dbReference type="PANTHER" id="PTHR31027:SF2">
    <property type="entry name" value="LEBERCILIN DOMAIN-CONTAINING PROTEIN"/>
    <property type="match status" value="1"/>
</dbReference>
<name>A0A4U0XDV0_9PEZI</name>
<sequence length="529" mass="58244">MADVGTPSALAMSTSNAGAEPTKDKAAPPTKPERPDEETYKNDLTKADKELRAAEDRMKQIKAKLDNSRPNNKDSPSGKRQQELRAELQQIRTQQQSSKSSRTTVMDKIKRLDENLKSRINEQKAARSKTQFKSVDDLQKEIDRLQKQVDSGTMKIVDEKKALAEVSQLNRQKKAFGGFEEAEKGISDVKAQIAELRKTLDDPESRAMSDRYTAITTELDSIKAEQDDAFKNLNALRDERTKAHEDQQKKYSSVKDIKDKYFQARRAAVDYEREARRIREEKRRVENDAYHRGRRQAVAREKLDDASAPAYQEEIRTASNLLSHFDPSSTAKQEVAGPGKFAAAASRTVEDSEIKGTRLQRKGEEEENYFIGGGGKKKGKKNRGQSAAGAAAGGAAASPAPEGKFNLDIGTIDSLGRIGVDPPMSQSDVPAVVEKLKEKLDFWKGDQDRKTKDNVSKAQAEIDKLEAEATAADGKNGDHATEKKVNGNGTPHTDAGAEQKEDTETAEVTNGLDNVKIATEDPAAAEDAA</sequence>
<feature type="coiled-coil region" evidence="1">
    <location>
        <begin position="128"/>
        <end position="155"/>
    </location>
</feature>
<dbReference type="PANTHER" id="PTHR31027">
    <property type="entry name" value="NUCLEAR SEGREGATION PROTEIN BFR1"/>
    <property type="match status" value="1"/>
</dbReference>
<feature type="compositionally biased region" description="Basic and acidic residues" evidence="2">
    <location>
        <begin position="348"/>
        <end position="364"/>
    </location>
</feature>
<gene>
    <name evidence="3" type="ORF">B0A55_05227</name>
</gene>
<dbReference type="OrthoDB" id="2195113at2759"/>
<feature type="compositionally biased region" description="Basic and acidic residues" evidence="2">
    <location>
        <begin position="76"/>
        <end position="86"/>
    </location>
</feature>
<dbReference type="GO" id="GO:0008298">
    <property type="term" value="P:intracellular mRNA localization"/>
    <property type="evidence" value="ECO:0007669"/>
    <property type="project" value="TreeGrafter"/>
</dbReference>
<evidence type="ECO:0000313" key="3">
    <source>
        <dbReference type="EMBL" id="TKA74086.1"/>
    </source>
</evidence>
<feature type="compositionally biased region" description="Low complexity" evidence="2">
    <location>
        <begin position="520"/>
        <end position="529"/>
    </location>
</feature>
<dbReference type="EMBL" id="NAJQ01000240">
    <property type="protein sequence ID" value="TKA74086.1"/>
    <property type="molecule type" value="Genomic_DNA"/>
</dbReference>
<evidence type="ECO:0000256" key="1">
    <source>
        <dbReference type="SAM" id="Coils"/>
    </source>
</evidence>
<reference evidence="3 4" key="1">
    <citation type="submission" date="2017-03" db="EMBL/GenBank/DDBJ databases">
        <title>Genomes of endolithic fungi from Antarctica.</title>
        <authorList>
            <person name="Coleine C."/>
            <person name="Masonjones S."/>
            <person name="Stajich J.E."/>
        </authorList>
    </citation>
    <scope>NUCLEOTIDE SEQUENCE [LARGE SCALE GENOMIC DNA]</scope>
    <source>
        <strain evidence="3 4">CCFEE 5184</strain>
    </source>
</reference>
<proteinExistence type="predicted"/>
<dbReference type="AlphaFoldDB" id="A0A4U0XDV0"/>
<evidence type="ECO:0008006" key="5">
    <source>
        <dbReference type="Google" id="ProtNLM"/>
    </source>
</evidence>
<dbReference type="STRING" id="329884.A0A4U0XDV0"/>
<feature type="region of interest" description="Disordered" evidence="2">
    <location>
        <begin position="467"/>
        <end position="529"/>
    </location>
</feature>
<dbReference type="Gene3D" id="1.10.287.1490">
    <property type="match status" value="1"/>
</dbReference>
<dbReference type="Proteomes" id="UP000309340">
    <property type="component" value="Unassembled WGS sequence"/>
</dbReference>
<evidence type="ECO:0000256" key="2">
    <source>
        <dbReference type="SAM" id="MobiDB-lite"/>
    </source>
</evidence>
<comment type="caution">
    <text evidence="3">The sequence shown here is derived from an EMBL/GenBank/DDBJ whole genome shotgun (WGS) entry which is preliminary data.</text>
</comment>